<sequence>MDMGLQAAVGALWWDDFELSVCLPCLPPKVQLASEEEPVRYWGDRGNLTLRALRGNAVFTDGSGFAANFLELQRCGWAIVQLPQQGLPIRAVLGVLPGPLLTVGRQSGAARVVACGSVPGRRGRLRGNGPAGTRGGGARLGRLA</sequence>
<keyword evidence="3" id="KW-1185">Reference proteome</keyword>
<organism evidence="2 3">
    <name type="scientific">Prorocentrum cordatum</name>
    <dbReference type="NCBI Taxonomy" id="2364126"/>
    <lineage>
        <taxon>Eukaryota</taxon>
        <taxon>Sar</taxon>
        <taxon>Alveolata</taxon>
        <taxon>Dinophyceae</taxon>
        <taxon>Prorocentrales</taxon>
        <taxon>Prorocentraceae</taxon>
        <taxon>Prorocentrum</taxon>
    </lineage>
</organism>
<name>A0ABN9Q246_9DINO</name>
<dbReference type="EMBL" id="CAUYUJ010001669">
    <property type="protein sequence ID" value="CAK0797029.1"/>
    <property type="molecule type" value="Genomic_DNA"/>
</dbReference>
<feature type="compositionally biased region" description="Gly residues" evidence="1">
    <location>
        <begin position="129"/>
        <end position="144"/>
    </location>
</feature>
<evidence type="ECO:0008006" key="4">
    <source>
        <dbReference type="Google" id="ProtNLM"/>
    </source>
</evidence>
<evidence type="ECO:0000313" key="3">
    <source>
        <dbReference type="Proteomes" id="UP001189429"/>
    </source>
</evidence>
<dbReference type="Proteomes" id="UP001189429">
    <property type="component" value="Unassembled WGS sequence"/>
</dbReference>
<proteinExistence type="predicted"/>
<gene>
    <name evidence="2" type="ORF">PCOR1329_LOCUS6226</name>
</gene>
<feature type="region of interest" description="Disordered" evidence="1">
    <location>
        <begin position="123"/>
        <end position="144"/>
    </location>
</feature>
<evidence type="ECO:0000256" key="1">
    <source>
        <dbReference type="SAM" id="MobiDB-lite"/>
    </source>
</evidence>
<protein>
    <recommendedName>
        <fullName evidence="4">Solute-binding protein family 5 domain-containing protein</fullName>
    </recommendedName>
</protein>
<accession>A0ABN9Q246</accession>
<reference evidence="2" key="1">
    <citation type="submission" date="2023-10" db="EMBL/GenBank/DDBJ databases">
        <authorList>
            <person name="Chen Y."/>
            <person name="Shah S."/>
            <person name="Dougan E. K."/>
            <person name="Thang M."/>
            <person name="Chan C."/>
        </authorList>
    </citation>
    <scope>NUCLEOTIDE SEQUENCE [LARGE SCALE GENOMIC DNA]</scope>
</reference>
<evidence type="ECO:0000313" key="2">
    <source>
        <dbReference type="EMBL" id="CAK0797029.1"/>
    </source>
</evidence>
<comment type="caution">
    <text evidence="2">The sequence shown here is derived from an EMBL/GenBank/DDBJ whole genome shotgun (WGS) entry which is preliminary data.</text>
</comment>